<evidence type="ECO:0000313" key="2">
    <source>
        <dbReference type="EMBL" id="CAF4450795.1"/>
    </source>
</evidence>
<dbReference type="Proteomes" id="UP000677228">
    <property type="component" value="Unassembled WGS sequence"/>
</dbReference>
<protein>
    <submittedName>
        <fullName evidence="2">Uncharacterized protein</fullName>
    </submittedName>
</protein>
<evidence type="ECO:0000313" key="3">
    <source>
        <dbReference type="Proteomes" id="UP000682733"/>
    </source>
</evidence>
<reference evidence="2" key="1">
    <citation type="submission" date="2021-02" db="EMBL/GenBank/DDBJ databases">
        <authorList>
            <person name="Nowell W R."/>
        </authorList>
    </citation>
    <scope>NUCLEOTIDE SEQUENCE</scope>
</reference>
<organism evidence="2 3">
    <name type="scientific">Didymodactylos carnosus</name>
    <dbReference type="NCBI Taxonomy" id="1234261"/>
    <lineage>
        <taxon>Eukaryota</taxon>
        <taxon>Metazoa</taxon>
        <taxon>Spiralia</taxon>
        <taxon>Gnathifera</taxon>
        <taxon>Rotifera</taxon>
        <taxon>Eurotatoria</taxon>
        <taxon>Bdelloidea</taxon>
        <taxon>Philodinida</taxon>
        <taxon>Philodinidae</taxon>
        <taxon>Didymodactylos</taxon>
    </lineage>
</organism>
<sequence length="54" mass="6456">EQNFKICQRLTSSTHKLDEYLKDHPLLLNIFKNYRATKYDALTLFICFLVTLPH</sequence>
<name>A0A8S2WMB9_9BILA</name>
<gene>
    <name evidence="1" type="ORF">OVA965_LOCUS43514</name>
    <name evidence="2" type="ORF">TMI583_LOCUS45815</name>
</gene>
<feature type="non-terminal residue" evidence="2">
    <location>
        <position position="1"/>
    </location>
</feature>
<dbReference type="EMBL" id="CAJNOK010057713">
    <property type="protein sequence ID" value="CAF1627146.1"/>
    <property type="molecule type" value="Genomic_DNA"/>
</dbReference>
<dbReference type="AlphaFoldDB" id="A0A8S2WMB9"/>
<comment type="caution">
    <text evidence="2">The sequence shown here is derived from an EMBL/GenBank/DDBJ whole genome shotgun (WGS) entry which is preliminary data.</text>
</comment>
<dbReference type="EMBL" id="CAJOBA010083062">
    <property type="protein sequence ID" value="CAF4450795.1"/>
    <property type="molecule type" value="Genomic_DNA"/>
</dbReference>
<dbReference type="Proteomes" id="UP000682733">
    <property type="component" value="Unassembled WGS sequence"/>
</dbReference>
<proteinExistence type="predicted"/>
<evidence type="ECO:0000313" key="1">
    <source>
        <dbReference type="EMBL" id="CAF1627146.1"/>
    </source>
</evidence>
<accession>A0A8S2WMB9</accession>